<sequence length="324" mass="35795">MTDTPAPRRSGLIPVGDGHRVWWEEWGDPAGVPAVYLHGGPGGTLGTSGYRNRFDLSRTRVVGLDQRGCGRSTPHAADPSYDLSVNTTAHLIADVERLREHLGIDAWIVNGASWGSTLAFAYAQAHPDRVLGVVILAVTAGSRREIDWITEGVGAIYPEAWDRFAAHAESAGIGYVRGEGRLIDAYGRLMGSPDTEVREAATQEWALWEDTHVSIGAGGLARNPRWEDERFRHAFLRLTAHYWSHDCFCDPPILDRMDRLAGIPGVLLHGRRDVSSPAVTAWELWRRWPGCELVVDEGDGHGGATLVQRWREANDRLVSRSITR</sequence>
<evidence type="ECO:0000256" key="1">
    <source>
        <dbReference type="ARBA" id="ARBA00001585"/>
    </source>
</evidence>
<dbReference type="InterPro" id="IPR005944">
    <property type="entry name" value="Pro_iminopeptidase"/>
</dbReference>
<keyword evidence="6 8" id="KW-0645">Protease</keyword>
<evidence type="ECO:0000256" key="4">
    <source>
        <dbReference type="ARBA" id="ARBA00022438"/>
    </source>
</evidence>
<dbReference type="PIRSF" id="PIRSF006431">
    <property type="entry name" value="Pept_S33"/>
    <property type="match status" value="1"/>
</dbReference>
<evidence type="ECO:0000313" key="11">
    <source>
        <dbReference type="Proteomes" id="UP001521931"/>
    </source>
</evidence>
<keyword evidence="5 8" id="KW-0963">Cytoplasm</keyword>
<evidence type="ECO:0000259" key="9">
    <source>
        <dbReference type="Pfam" id="PF00561"/>
    </source>
</evidence>
<dbReference type="Proteomes" id="UP001521931">
    <property type="component" value="Unassembled WGS sequence"/>
</dbReference>
<comment type="subcellular location">
    <subcellularLocation>
        <location evidence="2 8">Cytoplasm</location>
    </subcellularLocation>
</comment>
<dbReference type="InterPro" id="IPR002410">
    <property type="entry name" value="Peptidase_S33"/>
</dbReference>
<evidence type="ECO:0000256" key="6">
    <source>
        <dbReference type="ARBA" id="ARBA00022670"/>
    </source>
</evidence>
<keyword evidence="11" id="KW-1185">Reference proteome</keyword>
<dbReference type="RefSeq" id="WP_239262339.1">
    <property type="nucleotide sequence ID" value="NZ_JAKRCV010000007.1"/>
</dbReference>
<dbReference type="SUPFAM" id="SSF53474">
    <property type="entry name" value="alpha/beta-Hydrolases"/>
    <property type="match status" value="1"/>
</dbReference>
<dbReference type="Pfam" id="PF00561">
    <property type="entry name" value="Abhydrolase_1"/>
    <property type="match status" value="1"/>
</dbReference>
<accession>A0ABS9Q121</accession>
<dbReference type="GO" id="GO:0016787">
    <property type="term" value="F:hydrolase activity"/>
    <property type="evidence" value="ECO:0007669"/>
    <property type="project" value="UniProtKB-KW"/>
</dbReference>
<protein>
    <recommendedName>
        <fullName evidence="8">Proline iminopeptidase</fullName>
        <shortName evidence="8">PIP</shortName>
        <ecNumber evidence="8">3.4.11.5</ecNumber>
    </recommendedName>
    <alternativeName>
        <fullName evidence="8">Prolyl aminopeptidase</fullName>
    </alternativeName>
</protein>
<comment type="catalytic activity">
    <reaction evidence="1 8">
        <text>Release of N-terminal proline from a peptide.</text>
        <dbReference type="EC" id="3.4.11.5"/>
    </reaction>
</comment>
<dbReference type="EMBL" id="JAKRCV010000007">
    <property type="protein sequence ID" value="MCG7320990.1"/>
    <property type="molecule type" value="Genomic_DNA"/>
</dbReference>
<evidence type="ECO:0000256" key="5">
    <source>
        <dbReference type="ARBA" id="ARBA00022490"/>
    </source>
</evidence>
<organism evidence="10 11">
    <name type="scientific">Arsenicicoccus bolidensis</name>
    <dbReference type="NCBI Taxonomy" id="229480"/>
    <lineage>
        <taxon>Bacteria</taxon>
        <taxon>Bacillati</taxon>
        <taxon>Actinomycetota</taxon>
        <taxon>Actinomycetes</taxon>
        <taxon>Micrococcales</taxon>
        <taxon>Intrasporangiaceae</taxon>
        <taxon>Arsenicicoccus</taxon>
    </lineage>
</organism>
<comment type="caution">
    <text evidence="10">The sequence shown here is derived from an EMBL/GenBank/DDBJ whole genome shotgun (WGS) entry which is preliminary data.</text>
</comment>
<dbReference type="PANTHER" id="PTHR43722:SF1">
    <property type="entry name" value="PROLINE IMINOPEPTIDASE"/>
    <property type="match status" value="1"/>
</dbReference>
<proteinExistence type="inferred from homology"/>
<keyword evidence="7 8" id="KW-0378">Hydrolase</keyword>
<dbReference type="PRINTS" id="PR00793">
    <property type="entry name" value="PROAMNOPTASE"/>
</dbReference>
<name>A0ABS9Q121_9MICO</name>
<comment type="similarity">
    <text evidence="3 8">Belongs to the peptidase S33 family.</text>
</comment>
<gene>
    <name evidence="10" type="ORF">MHL29_03645</name>
</gene>
<dbReference type="Gene3D" id="3.40.50.1820">
    <property type="entry name" value="alpha/beta hydrolase"/>
    <property type="match status" value="1"/>
</dbReference>
<evidence type="ECO:0000256" key="3">
    <source>
        <dbReference type="ARBA" id="ARBA00010088"/>
    </source>
</evidence>
<reference evidence="10 11" key="1">
    <citation type="submission" date="2022-02" db="EMBL/GenBank/DDBJ databases">
        <title>Uncovering new skin microbiome diversity through culturing and metagenomics.</title>
        <authorList>
            <person name="Conlan S."/>
            <person name="Deming C."/>
            <person name="Nisc Comparative Sequencing Program N."/>
            <person name="Segre J.A."/>
        </authorList>
    </citation>
    <scope>NUCLEOTIDE SEQUENCE [LARGE SCALE GENOMIC DNA]</scope>
    <source>
        <strain evidence="10 11">ACRQZ</strain>
    </source>
</reference>
<evidence type="ECO:0000256" key="2">
    <source>
        <dbReference type="ARBA" id="ARBA00004496"/>
    </source>
</evidence>
<feature type="domain" description="AB hydrolase-1" evidence="9">
    <location>
        <begin position="35"/>
        <end position="301"/>
    </location>
</feature>
<keyword evidence="4 8" id="KW-0031">Aminopeptidase</keyword>
<dbReference type="EC" id="3.4.11.5" evidence="8"/>
<evidence type="ECO:0000256" key="7">
    <source>
        <dbReference type="ARBA" id="ARBA00022801"/>
    </source>
</evidence>
<evidence type="ECO:0000256" key="8">
    <source>
        <dbReference type="PIRNR" id="PIRNR006431"/>
    </source>
</evidence>
<dbReference type="InterPro" id="IPR029058">
    <property type="entry name" value="AB_hydrolase_fold"/>
</dbReference>
<evidence type="ECO:0000313" key="10">
    <source>
        <dbReference type="EMBL" id="MCG7320990.1"/>
    </source>
</evidence>
<dbReference type="InterPro" id="IPR000073">
    <property type="entry name" value="AB_hydrolase_1"/>
</dbReference>
<dbReference type="PANTHER" id="PTHR43722">
    <property type="entry name" value="PROLINE IMINOPEPTIDASE"/>
    <property type="match status" value="1"/>
</dbReference>